<sequence length="324" mass="34113">MQSSFVTSRGGLQARPRLGRGPSAVRGPLSRSARLARTQASNREEIKRLEDEKVGLRAEAEAPFRSLRLVLFGFSVVSASVGTLISLPQLAGALGGARGALLVSDVIQNIGINLGAVAIFGFLFRQDWKARERQISRLGRESALGAQKVRLANGKRVRLADLQGTSRVVLVAGTPPQVAASLAEAERYREQLQARGVFVVPLAIFDAPAASGGEAGGGGGEPGGGGEGAQQQLPPLSPGDLRWRGEGEGLGGYRQFFKDQLALASSKVNRDTGLYVGLRLDGRVRASGMGGAPWARMVAELAPLEGDKKWSGFMSGFDGDSAPR</sequence>
<evidence type="ECO:0000313" key="4">
    <source>
        <dbReference type="Proteomes" id="UP000247498"/>
    </source>
</evidence>
<dbReference type="Proteomes" id="UP000247498">
    <property type="component" value="Unassembled WGS sequence"/>
</dbReference>
<gene>
    <name evidence="3" type="ORF">Rsub_12047</name>
</gene>
<name>A0A2V0PPA6_9CHLO</name>
<evidence type="ECO:0000256" key="2">
    <source>
        <dbReference type="SAM" id="Phobius"/>
    </source>
</evidence>
<reference evidence="3 4" key="1">
    <citation type="journal article" date="2018" name="Sci. Rep.">
        <title>Raphidocelis subcapitata (=Pseudokirchneriella subcapitata) provides an insight into genome evolution and environmental adaptations in the Sphaeropleales.</title>
        <authorList>
            <person name="Suzuki S."/>
            <person name="Yamaguchi H."/>
            <person name="Nakajima N."/>
            <person name="Kawachi M."/>
        </authorList>
    </citation>
    <scope>NUCLEOTIDE SEQUENCE [LARGE SCALE GENOMIC DNA]</scope>
    <source>
        <strain evidence="3 4">NIES-35</strain>
    </source>
</reference>
<accession>A0A2V0PPA6</accession>
<comment type="caution">
    <text evidence="3">The sequence shown here is derived from an EMBL/GenBank/DDBJ whole genome shotgun (WGS) entry which is preliminary data.</text>
</comment>
<feature type="compositionally biased region" description="Gly residues" evidence="1">
    <location>
        <begin position="213"/>
        <end position="228"/>
    </location>
</feature>
<dbReference type="PANTHER" id="PTHR35498">
    <property type="entry name" value="PROTEIN LOW PSII ACCUMULATION 1, CHLOROPLASTIC"/>
    <property type="match status" value="1"/>
</dbReference>
<evidence type="ECO:0000313" key="3">
    <source>
        <dbReference type="EMBL" id="GBF99287.1"/>
    </source>
</evidence>
<feature type="transmembrane region" description="Helical" evidence="2">
    <location>
        <begin position="67"/>
        <end position="86"/>
    </location>
</feature>
<keyword evidence="2" id="KW-1133">Transmembrane helix</keyword>
<feature type="region of interest" description="Disordered" evidence="1">
    <location>
        <begin position="211"/>
        <end position="244"/>
    </location>
</feature>
<dbReference type="EMBL" id="BDRX01000152">
    <property type="protein sequence ID" value="GBF99287.1"/>
    <property type="molecule type" value="Genomic_DNA"/>
</dbReference>
<dbReference type="AlphaFoldDB" id="A0A2V0PPA6"/>
<dbReference type="STRING" id="307507.A0A2V0PPA6"/>
<keyword evidence="4" id="KW-1185">Reference proteome</keyword>
<dbReference type="InParanoid" id="A0A2V0PPA6"/>
<keyword evidence="2" id="KW-0812">Transmembrane</keyword>
<feature type="region of interest" description="Disordered" evidence="1">
    <location>
        <begin position="1"/>
        <end position="39"/>
    </location>
</feature>
<protein>
    <submittedName>
        <fullName evidence="3">Uncharacterized protein</fullName>
    </submittedName>
</protein>
<dbReference type="FunCoup" id="A0A2V0PPA6">
    <property type="interactions" value="381"/>
</dbReference>
<dbReference type="InterPro" id="IPR021883">
    <property type="entry name" value="LPA1-like"/>
</dbReference>
<dbReference type="OrthoDB" id="5130at2759"/>
<dbReference type="Pfam" id="PF11998">
    <property type="entry name" value="DUF3493"/>
    <property type="match status" value="1"/>
</dbReference>
<proteinExistence type="predicted"/>
<evidence type="ECO:0000256" key="1">
    <source>
        <dbReference type="SAM" id="MobiDB-lite"/>
    </source>
</evidence>
<dbReference type="PANTHER" id="PTHR35498:SF1">
    <property type="entry name" value="LOW PSII ACCUMULATION-LIKE PROTEIN"/>
    <property type="match status" value="1"/>
</dbReference>
<keyword evidence="2" id="KW-0472">Membrane</keyword>
<organism evidence="3 4">
    <name type="scientific">Raphidocelis subcapitata</name>
    <dbReference type="NCBI Taxonomy" id="307507"/>
    <lineage>
        <taxon>Eukaryota</taxon>
        <taxon>Viridiplantae</taxon>
        <taxon>Chlorophyta</taxon>
        <taxon>core chlorophytes</taxon>
        <taxon>Chlorophyceae</taxon>
        <taxon>CS clade</taxon>
        <taxon>Sphaeropleales</taxon>
        <taxon>Selenastraceae</taxon>
        <taxon>Raphidocelis</taxon>
    </lineage>
</organism>
<feature type="transmembrane region" description="Helical" evidence="2">
    <location>
        <begin position="106"/>
        <end position="124"/>
    </location>
</feature>